<evidence type="ECO:0000313" key="1">
    <source>
        <dbReference type="EMBL" id="PKK60348.1"/>
    </source>
</evidence>
<dbReference type="EMBL" id="LLXL01002621">
    <property type="protein sequence ID" value="PKK60348.1"/>
    <property type="molecule type" value="Genomic_DNA"/>
</dbReference>
<dbReference type="VEuPathDB" id="FungiDB:FUN_022546"/>
<dbReference type="VEuPathDB" id="FungiDB:RhiirFUN_018713"/>
<dbReference type="VEuPathDB" id="FungiDB:FUN_022547"/>
<gene>
    <name evidence="1" type="ORF">RhiirC2_793445</name>
</gene>
<reference evidence="1 2" key="2">
    <citation type="submission" date="2017-10" db="EMBL/GenBank/DDBJ databases">
        <title>Extensive intraspecific genome diversity in a model arbuscular mycorrhizal fungus.</title>
        <authorList>
            <person name="Chen E.C.H."/>
            <person name="Morin E."/>
            <person name="Baudet D."/>
            <person name="Noel J."/>
            <person name="Ndikumana S."/>
            <person name="Charron P."/>
            <person name="St-Onge C."/>
            <person name="Giorgi J."/>
            <person name="Grigoriev I.V."/>
            <person name="Roux C."/>
            <person name="Martin F.M."/>
            <person name="Corradi N."/>
        </authorList>
    </citation>
    <scope>NUCLEOTIDE SEQUENCE [LARGE SCALE GENOMIC DNA]</scope>
    <source>
        <strain evidence="1 2">C2</strain>
    </source>
</reference>
<sequence>MTLPYLPDDCIYNILQNLQSERSTLFNCLLVNRFWCKSTIPLLYANPFVNITGKNYAIILTLILCFDKEEILQLKKLLKQNQININIDEEHKPLFEYLKYLKNYDYLVINSAIERCLIGAITQYRIKYYSNYTIPIFPIFHQSILRHSINVKQLDISSNIFYNKGFKNLDIQNFTSNLTKLNILSLKFHLNDNLNEIEQEFLGNIANVCLNLKKLIIQVHGQRTIFNNLSNTNTNNMEKLCTIIQKQNKLKYFKITSWHLLLNNILLSLEFQKHSLVQIEFIDTDFNNNVGLKNFKNLFNLKYLYFVTCKSILLDQCEGLSFASLKGLSLKRNIWNNDVTSLMIKYLGASLKSLLIGNLSKPLIENILMFCSNLILLRITFFFNFNFDLSILSYFKNLRIRTLIINISYNSHEFFINLANNIPNNITEISIHSHCYNRLLRFKDFLENCHNNFKIINLNYFIKLEFLNIVLNYIERSNNSLEILGMQKLDKELNDEESKLLNQIKDKGVKIVEFNIYNDNRFDICDDYKDPIFGIDQSRNNVVKFFKKKDENDVENSKTLPPELIRPIVLHLKNDKKSLHSCLLVSRDWCKETVDLLWRQPFHFLYTCNKINPSVFSQLTNSKQCHCSNEKRQYQATNLLMTYLLIKHDKAFVEKGIIKAKSERITFDYFEFLFVLDLHELYCAIKDWNQWNNSNSKSNKNDYSPLTFGSIMKYFIMNIPKLKILSFDTKFIFYKINNKNPCSFLIKVDKYDRDDFNDDFNHFSYLDKRKYEIFSSLSQICYNIQKLIIRINYHPIYTFCEATELEILFESYYLASLIRSQHNLVHFELFDIPEMVDYIDEKGEELNELSFILSSILIRCSPLLNNDI</sequence>
<organism evidence="1 2">
    <name type="scientific">Rhizophagus irregularis</name>
    <dbReference type="NCBI Taxonomy" id="588596"/>
    <lineage>
        <taxon>Eukaryota</taxon>
        <taxon>Fungi</taxon>
        <taxon>Fungi incertae sedis</taxon>
        <taxon>Mucoromycota</taxon>
        <taxon>Glomeromycotina</taxon>
        <taxon>Glomeromycetes</taxon>
        <taxon>Glomerales</taxon>
        <taxon>Glomeraceae</taxon>
        <taxon>Rhizophagus</taxon>
    </lineage>
</organism>
<dbReference type="VEuPathDB" id="FungiDB:RhiirA1_437475"/>
<proteinExistence type="predicted"/>
<dbReference type="AlphaFoldDB" id="A0A2N1MFC7"/>
<comment type="caution">
    <text evidence="1">The sequence shown here is derived from an EMBL/GenBank/DDBJ whole genome shotgun (WGS) entry which is preliminary data.</text>
</comment>
<evidence type="ECO:0000313" key="2">
    <source>
        <dbReference type="Proteomes" id="UP000233469"/>
    </source>
</evidence>
<dbReference type="VEuPathDB" id="FungiDB:RhiirA1_451011"/>
<accession>A0A2N1MFC7</accession>
<evidence type="ECO:0008006" key="3">
    <source>
        <dbReference type="Google" id="ProtNLM"/>
    </source>
</evidence>
<dbReference type="Proteomes" id="UP000233469">
    <property type="component" value="Unassembled WGS sequence"/>
</dbReference>
<protein>
    <recommendedName>
        <fullName evidence="3">F-box domain-containing protein</fullName>
    </recommendedName>
</protein>
<reference evidence="1 2" key="1">
    <citation type="submission" date="2016-04" db="EMBL/GenBank/DDBJ databases">
        <title>Genome analyses suggest a sexual origin of heterokaryosis in a supposedly ancient asexual fungus.</title>
        <authorList>
            <person name="Ropars J."/>
            <person name="Sedzielewska K."/>
            <person name="Noel J."/>
            <person name="Charron P."/>
            <person name="Farinelli L."/>
            <person name="Marton T."/>
            <person name="Kruger M."/>
            <person name="Pelin A."/>
            <person name="Brachmann A."/>
            <person name="Corradi N."/>
        </authorList>
    </citation>
    <scope>NUCLEOTIDE SEQUENCE [LARGE SCALE GENOMIC DNA]</scope>
    <source>
        <strain evidence="1 2">C2</strain>
    </source>
</reference>
<name>A0A2N1MFC7_9GLOM</name>